<dbReference type="InterPro" id="IPR029058">
    <property type="entry name" value="AB_hydrolase_fold"/>
</dbReference>
<evidence type="ECO:0000256" key="2">
    <source>
        <dbReference type="ARBA" id="ARBA00023315"/>
    </source>
</evidence>
<dbReference type="GO" id="GO:0016746">
    <property type="term" value="F:acyltransferase activity"/>
    <property type="evidence" value="ECO:0007669"/>
    <property type="project" value="UniProtKB-KW"/>
</dbReference>
<dbReference type="Gene3D" id="3.40.50.1820">
    <property type="entry name" value="alpha/beta hydrolase"/>
    <property type="match status" value="1"/>
</dbReference>
<dbReference type="Pfam" id="PF12551">
    <property type="entry name" value="PHBC_N"/>
    <property type="match status" value="1"/>
</dbReference>
<comment type="caution">
    <text evidence="5">The sequence shown here is derived from an EMBL/GenBank/DDBJ whole genome shotgun (WGS) entry which is preliminary data.</text>
</comment>
<sequence length="587" mass="66455">MVKNTYDPQTAMDQLDQRFQASIARGTLSMSPLQGFLSYIDWSRHLAISPGKQLELINLAIGQGLALAQYAQRTQTVGIPGTPSHHTNLNIEPPITDRRFSDQKWKTWPFNMMQLSYLMTEQWWKEATSDIRGVTPHHMDIVSMSVQQILNALSPKNFVASNPEVLQKTLEEQGANLVRGAMNAWQQALQQYTGTPDPKLENFKVGQQLATTPGKVVLRNQLMELIQYTPTTKKVHPEPVLIIPAWIMKYYILDLSAHNSMIRHLLDQGYTVFCISWKNPGVEERHMGMDDYLSMGFFAALDAINHITGQHKVHATGYCLGGTLLSIAAAAMGRDKDDRLLSMTLLAAQTDFSEPGELSLFIDNSQLAILEAEMADIGYLTGEQMAGAFLLLRSDLLIWSRYIKEFLLGEESTMNDLMAWNTDTTRMPAKMHSQYLRRLFLHDDLSESRYPVNGRPVSLTDIHVPIFCLGTETDHIAPWRSVYKIHHLCSSDITFALTNKGHNAGVVSEPGHKNRHFRVLARSNNDPYLGPDEWFKTAQFQEGSWWNCWFKWLNERSSEPVSPPPMGNPDKGYPLLCDAPGIYVFEK</sequence>
<proteinExistence type="predicted"/>
<evidence type="ECO:0000256" key="1">
    <source>
        <dbReference type="ARBA" id="ARBA00022679"/>
    </source>
</evidence>
<dbReference type="InterPro" id="IPR010941">
    <property type="entry name" value="PhaC_N"/>
</dbReference>
<name>A0A918JP29_9BURK</name>
<protein>
    <submittedName>
        <fullName evidence="5">Polymerase</fullName>
    </submittedName>
</protein>
<dbReference type="Pfam" id="PF07167">
    <property type="entry name" value="PhaC_N"/>
    <property type="match status" value="1"/>
</dbReference>
<dbReference type="PANTHER" id="PTHR36837">
    <property type="entry name" value="POLY(3-HYDROXYALKANOATE) POLYMERASE SUBUNIT PHAC"/>
    <property type="match status" value="1"/>
</dbReference>
<evidence type="ECO:0000259" key="3">
    <source>
        <dbReference type="Pfam" id="PF07167"/>
    </source>
</evidence>
<dbReference type="SUPFAM" id="SSF53474">
    <property type="entry name" value="alpha/beta-Hydrolases"/>
    <property type="match status" value="1"/>
</dbReference>
<keyword evidence="6" id="KW-1185">Reference proteome</keyword>
<feature type="domain" description="Poly-beta-hydroxybutyrate polymerase N-terminal" evidence="4">
    <location>
        <begin position="13"/>
        <end position="52"/>
    </location>
</feature>
<gene>
    <name evidence="5" type="ORF">GCM10011450_20710</name>
</gene>
<dbReference type="InterPro" id="IPR022211">
    <property type="entry name" value="PHBC_N"/>
</dbReference>
<keyword evidence="2" id="KW-0012">Acyltransferase</keyword>
<accession>A0A918JP29</accession>
<reference evidence="5" key="1">
    <citation type="journal article" date="2014" name="Int. J. Syst. Evol. Microbiol.">
        <title>Complete genome sequence of Corynebacterium casei LMG S-19264T (=DSM 44701T), isolated from a smear-ripened cheese.</title>
        <authorList>
            <consortium name="US DOE Joint Genome Institute (JGI-PGF)"/>
            <person name="Walter F."/>
            <person name="Albersmeier A."/>
            <person name="Kalinowski J."/>
            <person name="Ruckert C."/>
        </authorList>
    </citation>
    <scope>NUCLEOTIDE SEQUENCE</scope>
    <source>
        <strain evidence="5">KCTC 23732</strain>
    </source>
</reference>
<keyword evidence="1" id="KW-0808">Transferase</keyword>
<evidence type="ECO:0000313" key="5">
    <source>
        <dbReference type="EMBL" id="GGW90318.1"/>
    </source>
</evidence>
<dbReference type="EMBL" id="BMYS01000015">
    <property type="protein sequence ID" value="GGW90318.1"/>
    <property type="molecule type" value="Genomic_DNA"/>
</dbReference>
<dbReference type="InterPro" id="IPR051321">
    <property type="entry name" value="PHA/PHB_synthase"/>
</dbReference>
<evidence type="ECO:0000313" key="6">
    <source>
        <dbReference type="Proteomes" id="UP000608345"/>
    </source>
</evidence>
<dbReference type="RefSeq" id="WP_189385423.1">
    <property type="nucleotide sequence ID" value="NZ_BAABFY010000050.1"/>
</dbReference>
<evidence type="ECO:0000259" key="4">
    <source>
        <dbReference type="Pfam" id="PF12551"/>
    </source>
</evidence>
<organism evidence="5 6">
    <name type="scientific">Advenella faeciporci</name>
    <dbReference type="NCBI Taxonomy" id="797535"/>
    <lineage>
        <taxon>Bacteria</taxon>
        <taxon>Pseudomonadati</taxon>
        <taxon>Pseudomonadota</taxon>
        <taxon>Betaproteobacteria</taxon>
        <taxon>Burkholderiales</taxon>
        <taxon>Alcaligenaceae</taxon>
    </lineage>
</organism>
<feature type="domain" description="Poly-beta-hydroxybutyrate polymerase N-terminal" evidence="3">
    <location>
        <begin position="97"/>
        <end position="264"/>
    </location>
</feature>
<reference evidence="5" key="2">
    <citation type="submission" date="2020-09" db="EMBL/GenBank/DDBJ databases">
        <authorList>
            <person name="Sun Q."/>
            <person name="Kim S."/>
        </authorList>
    </citation>
    <scope>NUCLEOTIDE SEQUENCE</scope>
    <source>
        <strain evidence="5">KCTC 23732</strain>
    </source>
</reference>
<dbReference type="AlphaFoldDB" id="A0A918JP29"/>
<dbReference type="PANTHER" id="PTHR36837:SF5">
    <property type="entry name" value="POLY-3-HYDROXYBUTYRATE SYNTHASE"/>
    <property type="match status" value="1"/>
</dbReference>
<dbReference type="Proteomes" id="UP000608345">
    <property type="component" value="Unassembled WGS sequence"/>
</dbReference>
<dbReference type="GO" id="GO:0042619">
    <property type="term" value="P:poly-hydroxybutyrate biosynthetic process"/>
    <property type="evidence" value="ECO:0007669"/>
    <property type="project" value="InterPro"/>
</dbReference>